<reference evidence="1 2" key="1">
    <citation type="submission" date="2020-01" db="EMBL/GenBank/DDBJ databases">
        <title>Insect and environment-associated Actinomycetes.</title>
        <authorList>
            <person name="Currrie C."/>
            <person name="Chevrette M."/>
            <person name="Carlson C."/>
            <person name="Stubbendieck R."/>
            <person name="Wendt-Pienkowski E."/>
        </authorList>
    </citation>
    <scope>NUCLEOTIDE SEQUENCE [LARGE SCALE GENOMIC DNA]</scope>
    <source>
        <strain evidence="1 2">SID10258</strain>
    </source>
</reference>
<dbReference type="AlphaFoldDB" id="A0A6L9QHB3"/>
<name>A0A6L9QHB3_9ACTN</name>
<evidence type="ECO:0000313" key="2">
    <source>
        <dbReference type="Proteomes" id="UP000475532"/>
    </source>
</evidence>
<accession>A0A6L9QHB3</accession>
<sequence>PGAARLLAGADDRGTRLAWAAAPLGPPRADSYLARADGLDLTVIARL</sequence>
<gene>
    <name evidence="1" type="ORF">G3I70_20775</name>
</gene>
<feature type="non-terminal residue" evidence="1">
    <location>
        <position position="1"/>
    </location>
</feature>
<proteinExistence type="predicted"/>
<protein>
    <submittedName>
        <fullName evidence="1">Acetamidase regulator</fullName>
    </submittedName>
</protein>
<comment type="caution">
    <text evidence="1">The sequence shown here is derived from an EMBL/GenBank/DDBJ whole genome shotgun (WGS) entry which is preliminary data.</text>
</comment>
<dbReference type="Proteomes" id="UP000475532">
    <property type="component" value="Unassembled WGS sequence"/>
</dbReference>
<evidence type="ECO:0000313" key="1">
    <source>
        <dbReference type="EMBL" id="NEA24901.1"/>
    </source>
</evidence>
<organism evidence="1 2">
    <name type="scientific">Actinomadura bangladeshensis</name>
    <dbReference type="NCBI Taxonomy" id="453573"/>
    <lineage>
        <taxon>Bacteria</taxon>
        <taxon>Bacillati</taxon>
        <taxon>Actinomycetota</taxon>
        <taxon>Actinomycetes</taxon>
        <taxon>Streptosporangiales</taxon>
        <taxon>Thermomonosporaceae</taxon>
        <taxon>Actinomadura</taxon>
    </lineage>
</organism>
<dbReference type="EMBL" id="JAAGLI010000534">
    <property type="protein sequence ID" value="NEA24901.1"/>
    <property type="molecule type" value="Genomic_DNA"/>
</dbReference>